<dbReference type="EMBL" id="KJ194582">
    <property type="protein sequence ID" value="AHN84014.1"/>
    <property type="molecule type" value="Genomic_DNA"/>
</dbReference>
<dbReference type="Proteomes" id="UP000019737">
    <property type="component" value="Segment"/>
</dbReference>
<evidence type="ECO:0000313" key="3">
    <source>
        <dbReference type="Proteomes" id="UP000019737"/>
    </source>
</evidence>
<dbReference type="GeneID" id="19527183"/>
<feature type="region of interest" description="Disordered" evidence="1">
    <location>
        <begin position="1"/>
        <end position="22"/>
    </location>
</feature>
<evidence type="ECO:0000313" key="2">
    <source>
        <dbReference type="EMBL" id="AHN84014.1"/>
    </source>
</evidence>
<dbReference type="KEGG" id="vg:19527183"/>
<feature type="compositionally biased region" description="Basic residues" evidence="1">
    <location>
        <begin position="374"/>
        <end position="384"/>
    </location>
</feature>
<proteinExistence type="predicted"/>
<organism evidence="2 3">
    <name type="scientific">Mycobacterium phage Hawkeye</name>
    <dbReference type="NCBI Taxonomy" id="1458711"/>
    <lineage>
        <taxon>Viruses</taxon>
        <taxon>Duplodnaviria</taxon>
        <taxon>Heunggongvirae</taxon>
        <taxon>Uroviricota</taxon>
        <taxon>Caudoviricetes</taxon>
        <taxon>Dclasvirinae</taxon>
        <taxon>Hawkeyevirus</taxon>
        <taxon>Hawkeyevirus hawkeye</taxon>
    </lineage>
</organism>
<feature type="compositionally biased region" description="Low complexity" evidence="1">
    <location>
        <begin position="318"/>
        <end position="330"/>
    </location>
</feature>
<accession>X2KYR8</accession>
<name>X2KYR8_9CAUD</name>
<reference evidence="2 3" key="1">
    <citation type="submission" date="2014-01" db="EMBL/GenBank/DDBJ databases">
        <authorList>
            <person name="Schneider V.M."/>
            <person name="Bowman C.A."/>
            <person name="Russell D.A."/>
            <person name="Pope W.H."/>
            <person name="Jacobs-Sera D."/>
            <person name="Hendrix R.W."/>
            <person name="Hatfull G.F."/>
        </authorList>
    </citation>
    <scope>NUCLEOTIDE SEQUENCE [LARGE SCALE GENOMIC DNA]</scope>
</reference>
<gene>
    <name evidence="2" type="primary">3</name>
    <name evidence="2" type="ORF">PBI_HAWKEYE_3</name>
</gene>
<keyword evidence="3" id="KW-1185">Reference proteome</keyword>
<feature type="region of interest" description="Disordered" evidence="1">
    <location>
        <begin position="318"/>
        <end position="384"/>
    </location>
</feature>
<protein>
    <submittedName>
        <fullName evidence="2">Uncharacterized protein</fullName>
    </submittedName>
</protein>
<evidence type="ECO:0000256" key="1">
    <source>
        <dbReference type="SAM" id="MobiDB-lite"/>
    </source>
</evidence>
<dbReference type="OrthoDB" id="22773at10239"/>
<sequence length="384" mass="42928">MAPKIDHVEITDRTVGKPDGPPEFRPEFGCKVGTFTMRRRDLDHALYVNVPCLMFHVPLQFRGHYRPERLPTYSGEPDDYKVDNSGYRLCEAETKRRPTGCLRRASNRQPYCETHGARLHPLDKVRVEAKDPATMTRMELLVAGYIDVEDLTDEELLTGCAKNGRPNAMIHLPKEVYTKIINRHFDRAKELMLEGLIPAIKALKDIAANEHDIYDAQDRIKAATYIYDRVMGKQADTAIIVGGAGEGAQEPWMQIVSGIMQNTREESRANRAIEAKSAVAQQPNWQMSTDELVGAAVAATLGEQVVDEVIDAEVVEAEPIPNVSDPVPGDVPDDEASVQRSPDSAPTVKRTRVKRPKTAPTQPDVENLDEPAPKPRKRVKRPNR</sequence>
<dbReference type="RefSeq" id="YP_009035898.1">
    <property type="nucleotide sequence ID" value="NC_024209.1"/>
</dbReference>